<dbReference type="PANTHER" id="PTHR24177">
    <property type="entry name" value="CASKIN"/>
    <property type="match status" value="1"/>
</dbReference>
<gene>
    <name evidence="2" type="ORF">CTI12_AA051640</name>
</gene>
<dbReference type="AlphaFoldDB" id="A0A2U1QB90"/>
<reference evidence="2 3" key="1">
    <citation type="journal article" date="2018" name="Mol. Plant">
        <title>The genome of Artemisia annua provides insight into the evolution of Asteraceae family and artemisinin biosynthesis.</title>
        <authorList>
            <person name="Shen Q."/>
            <person name="Zhang L."/>
            <person name="Liao Z."/>
            <person name="Wang S."/>
            <person name="Yan T."/>
            <person name="Shi P."/>
            <person name="Liu M."/>
            <person name="Fu X."/>
            <person name="Pan Q."/>
            <person name="Wang Y."/>
            <person name="Lv Z."/>
            <person name="Lu X."/>
            <person name="Zhang F."/>
            <person name="Jiang W."/>
            <person name="Ma Y."/>
            <person name="Chen M."/>
            <person name="Hao X."/>
            <person name="Li L."/>
            <person name="Tang Y."/>
            <person name="Lv G."/>
            <person name="Zhou Y."/>
            <person name="Sun X."/>
            <person name="Brodelius P.E."/>
            <person name="Rose J.K.C."/>
            <person name="Tang K."/>
        </authorList>
    </citation>
    <scope>NUCLEOTIDE SEQUENCE [LARGE SCALE GENOMIC DNA]</scope>
    <source>
        <strain evidence="3">cv. Huhao1</strain>
        <tissue evidence="2">Leaf</tissue>
    </source>
</reference>
<dbReference type="InterPro" id="IPR016024">
    <property type="entry name" value="ARM-type_fold"/>
</dbReference>
<dbReference type="PANTHER" id="PTHR24177:SF472">
    <property type="entry name" value="PGG DOMAIN-CONTAINING PROTEIN"/>
    <property type="match status" value="1"/>
</dbReference>
<evidence type="ECO:0000313" key="3">
    <source>
        <dbReference type="Proteomes" id="UP000245207"/>
    </source>
</evidence>
<dbReference type="Proteomes" id="UP000245207">
    <property type="component" value="Unassembled WGS sequence"/>
</dbReference>
<dbReference type="Gene3D" id="1.25.40.20">
    <property type="entry name" value="Ankyrin repeat-containing domain"/>
    <property type="match status" value="1"/>
</dbReference>
<dbReference type="STRING" id="35608.A0A2U1QB90"/>
<proteinExistence type="predicted"/>
<keyword evidence="3" id="KW-1185">Reference proteome</keyword>
<dbReference type="SUPFAM" id="SSF48371">
    <property type="entry name" value="ARM repeat"/>
    <property type="match status" value="1"/>
</dbReference>
<dbReference type="GO" id="GO:0016020">
    <property type="term" value="C:membrane"/>
    <property type="evidence" value="ECO:0007669"/>
    <property type="project" value="TreeGrafter"/>
</dbReference>
<organism evidence="2 3">
    <name type="scientific">Artemisia annua</name>
    <name type="common">Sweet wormwood</name>
    <dbReference type="NCBI Taxonomy" id="35608"/>
    <lineage>
        <taxon>Eukaryota</taxon>
        <taxon>Viridiplantae</taxon>
        <taxon>Streptophyta</taxon>
        <taxon>Embryophyta</taxon>
        <taxon>Tracheophyta</taxon>
        <taxon>Spermatophyta</taxon>
        <taxon>Magnoliopsida</taxon>
        <taxon>eudicotyledons</taxon>
        <taxon>Gunneridae</taxon>
        <taxon>Pentapetalae</taxon>
        <taxon>asterids</taxon>
        <taxon>campanulids</taxon>
        <taxon>Asterales</taxon>
        <taxon>Asteraceae</taxon>
        <taxon>Asteroideae</taxon>
        <taxon>Anthemideae</taxon>
        <taxon>Artemisiinae</taxon>
        <taxon>Artemisia</taxon>
    </lineage>
</organism>
<accession>A0A2U1QB90</accession>
<sequence length="480" mass="54212">MKNTLPPESLYQKVKARLFLGLKIFERSKVTKKTSDLQGCCPLMRVAAINATVDWSCQDQRRVLPELATLIYADPDPLVRSAAINATGQLSTALEPDLQLLYIPALAEAIYKDPDPRVKFGAINATIQLSTNLVPKSQFQYPSLVLPALTKAIYDFENPEFQTHAASAVVNISKNYPPDTSTPYLVEILGTLLETHASSRLEIPELQHRKVITGEDIVWHQTRISASEILLIQFKMQLPPDTWDSIRSSLRPNQQAEFLDIWDVALQVLKDHPELISNRGSMLKVLAQKPQAFKPKPPSCINSVPRCVPQVLRPLEYWDGCPAWKLLSIIFISIAELPWTEIYDIMRGPANPNTPIGEKRKYPWRVLFLAAEVGNSVFIYEVIRLYPELLLEVNDTNQSIFHVAVSCRREDIFSLLYEVGSTKDRILTLEDKNGNNMLHLAGILTERVEQNRSDYIPGAAQKLQRELLLYKVGTMATIES</sequence>
<name>A0A2U1QB90_ARTAN</name>
<dbReference type="Gene3D" id="1.25.10.10">
    <property type="entry name" value="Leucine-rich Repeat Variant"/>
    <property type="match status" value="1"/>
</dbReference>
<feature type="repeat" description="HEAT" evidence="1">
    <location>
        <begin position="63"/>
        <end position="97"/>
    </location>
</feature>
<dbReference type="Pfam" id="PF13646">
    <property type="entry name" value="HEAT_2"/>
    <property type="match status" value="1"/>
</dbReference>
<dbReference type="InterPro" id="IPR021133">
    <property type="entry name" value="HEAT_type_2"/>
</dbReference>
<dbReference type="PROSITE" id="PS50077">
    <property type="entry name" value="HEAT_REPEAT"/>
    <property type="match status" value="1"/>
</dbReference>
<evidence type="ECO:0000313" key="2">
    <source>
        <dbReference type="EMBL" id="PWA95269.1"/>
    </source>
</evidence>
<dbReference type="InterPro" id="IPR011989">
    <property type="entry name" value="ARM-like"/>
</dbReference>
<protein>
    <submittedName>
        <fullName evidence="2">Uncharacterized protein</fullName>
    </submittedName>
</protein>
<evidence type="ECO:0000256" key="1">
    <source>
        <dbReference type="PROSITE-ProRule" id="PRU00103"/>
    </source>
</evidence>
<comment type="caution">
    <text evidence="2">The sequence shown here is derived from an EMBL/GenBank/DDBJ whole genome shotgun (WGS) entry which is preliminary data.</text>
</comment>
<dbReference type="InterPro" id="IPR036770">
    <property type="entry name" value="Ankyrin_rpt-contain_sf"/>
</dbReference>
<dbReference type="EMBL" id="PKPP01000254">
    <property type="protein sequence ID" value="PWA95269.1"/>
    <property type="molecule type" value="Genomic_DNA"/>
</dbReference>